<dbReference type="AlphaFoldDB" id="A0A0A9GX49"/>
<organism evidence="1">
    <name type="scientific">Arundo donax</name>
    <name type="common">Giant reed</name>
    <name type="synonym">Donax arundinaceus</name>
    <dbReference type="NCBI Taxonomy" id="35708"/>
    <lineage>
        <taxon>Eukaryota</taxon>
        <taxon>Viridiplantae</taxon>
        <taxon>Streptophyta</taxon>
        <taxon>Embryophyta</taxon>
        <taxon>Tracheophyta</taxon>
        <taxon>Spermatophyta</taxon>
        <taxon>Magnoliopsida</taxon>
        <taxon>Liliopsida</taxon>
        <taxon>Poales</taxon>
        <taxon>Poaceae</taxon>
        <taxon>PACMAD clade</taxon>
        <taxon>Arundinoideae</taxon>
        <taxon>Arundineae</taxon>
        <taxon>Arundo</taxon>
    </lineage>
</organism>
<evidence type="ECO:0000313" key="1">
    <source>
        <dbReference type="EMBL" id="JAE29580.1"/>
    </source>
</evidence>
<sequence>MFSPSLVPWLQARIQLFQDIPGESKSYPTTLPNVANYFRCQHIFFFLAQIMKTLTRCSLPPCSAIYVYPVLLNQ</sequence>
<reference evidence="1" key="2">
    <citation type="journal article" date="2015" name="Data Brief">
        <title>Shoot transcriptome of the giant reed, Arundo donax.</title>
        <authorList>
            <person name="Barrero R.A."/>
            <person name="Guerrero F.D."/>
            <person name="Moolhuijzen P."/>
            <person name="Goolsby J.A."/>
            <person name="Tidwell J."/>
            <person name="Bellgard S.E."/>
            <person name="Bellgard M.I."/>
        </authorList>
    </citation>
    <scope>NUCLEOTIDE SEQUENCE</scope>
    <source>
        <tissue evidence="1">Shoot tissue taken approximately 20 cm above the soil surface</tissue>
    </source>
</reference>
<reference evidence="1" key="1">
    <citation type="submission" date="2014-09" db="EMBL/GenBank/DDBJ databases">
        <authorList>
            <person name="Magalhaes I.L.F."/>
            <person name="Oliveira U."/>
            <person name="Santos F.R."/>
            <person name="Vidigal T.H.D.A."/>
            <person name="Brescovit A.D."/>
            <person name="Santos A.J."/>
        </authorList>
    </citation>
    <scope>NUCLEOTIDE SEQUENCE</scope>
    <source>
        <tissue evidence="1">Shoot tissue taken approximately 20 cm above the soil surface</tissue>
    </source>
</reference>
<accession>A0A0A9GX49</accession>
<name>A0A0A9GX49_ARUDO</name>
<proteinExistence type="predicted"/>
<dbReference type="EMBL" id="GBRH01168316">
    <property type="protein sequence ID" value="JAE29580.1"/>
    <property type="molecule type" value="Transcribed_RNA"/>
</dbReference>
<protein>
    <submittedName>
        <fullName evidence="1">Uncharacterized protein</fullName>
    </submittedName>
</protein>